<evidence type="ECO:0000256" key="2">
    <source>
        <dbReference type="PROSITE-ProRule" id="PRU00169"/>
    </source>
</evidence>
<dbReference type="InterPro" id="IPR050595">
    <property type="entry name" value="Bact_response_regulator"/>
</dbReference>
<feature type="domain" description="Response regulatory" evidence="3">
    <location>
        <begin position="3"/>
        <end position="113"/>
    </location>
</feature>
<comment type="caution">
    <text evidence="4">The sequence shown here is derived from an EMBL/GenBank/DDBJ whole genome shotgun (WGS) entry which is preliminary data.</text>
</comment>
<dbReference type="RefSeq" id="WP_061151477.1">
    <property type="nucleotide sequence ID" value="NZ_FCOM02000060.1"/>
</dbReference>
<dbReference type="GO" id="GO:0000160">
    <property type="term" value="P:phosphorelay signal transduction system"/>
    <property type="evidence" value="ECO:0007669"/>
    <property type="project" value="InterPro"/>
</dbReference>
<dbReference type="PANTHER" id="PTHR44591:SF3">
    <property type="entry name" value="RESPONSE REGULATORY DOMAIN-CONTAINING PROTEIN"/>
    <property type="match status" value="1"/>
</dbReference>
<keyword evidence="1 2" id="KW-0597">Phosphoprotein</keyword>
<gene>
    <name evidence="4" type="ORF">AWB74_07305</name>
</gene>
<evidence type="ECO:0000256" key="1">
    <source>
        <dbReference type="ARBA" id="ARBA00022553"/>
    </source>
</evidence>
<protein>
    <submittedName>
        <fullName evidence="4">Two component transcriptional regulator</fullName>
    </submittedName>
</protein>
<evidence type="ECO:0000313" key="4">
    <source>
        <dbReference type="EMBL" id="SAL85440.1"/>
    </source>
</evidence>
<dbReference type="SMART" id="SM00448">
    <property type="entry name" value="REC"/>
    <property type="match status" value="1"/>
</dbReference>
<proteinExistence type="predicted"/>
<dbReference type="Proteomes" id="UP000055019">
    <property type="component" value="Unassembled WGS sequence"/>
</dbReference>
<dbReference type="OrthoDB" id="9800897at2"/>
<dbReference type="PANTHER" id="PTHR44591">
    <property type="entry name" value="STRESS RESPONSE REGULATOR PROTEIN 1"/>
    <property type="match status" value="1"/>
</dbReference>
<dbReference type="PROSITE" id="PS50110">
    <property type="entry name" value="RESPONSE_REGULATORY"/>
    <property type="match status" value="1"/>
</dbReference>
<dbReference type="Pfam" id="PF00072">
    <property type="entry name" value="Response_reg"/>
    <property type="match status" value="1"/>
</dbReference>
<organism evidence="4 5">
    <name type="scientific">Caballeronia arvi</name>
    <dbReference type="NCBI Taxonomy" id="1777135"/>
    <lineage>
        <taxon>Bacteria</taxon>
        <taxon>Pseudomonadati</taxon>
        <taxon>Pseudomonadota</taxon>
        <taxon>Betaproteobacteria</taxon>
        <taxon>Burkholderiales</taxon>
        <taxon>Burkholderiaceae</taxon>
        <taxon>Caballeronia</taxon>
    </lineage>
</organism>
<dbReference type="EMBL" id="FCOM02000060">
    <property type="protein sequence ID" value="SAL85440.1"/>
    <property type="molecule type" value="Genomic_DNA"/>
</dbReference>
<accession>A0A158KXU8</accession>
<keyword evidence="5" id="KW-1185">Reference proteome</keyword>
<sequence length="124" mass="13363">MAIVLVVDDEPAISSSLSFLLHDVGHEVLTASNGAEALELAEQRNPAVVVSDWLMPVMGGAELRRAFARNSVLCSVPFIFMSGTAHSGETQGTAFLQKPFDVAELLEALAECLRNRAHADPYPR</sequence>
<dbReference type="Gene3D" id="3.40.50.2300">
    <property type="match status" value="1"/>
</dbReference>
<feature type="modified residue" description="4-aspartylphosphate" evidence="2">
    <location>
        <position position="52"/>
    </location>
</feature>
<dbReference type="InterPro" id="IPR011006">
    <property type="entry name" value="CheY-like_superfamily"/>
</dbReference>
<evidence type="ECO:0000313" key="5">
    <source>
        <dbReference type="Proteomes" id="UP000055019"/>
    </source>
</evidence>
<evidence type="ECO:0000259" key="3">
    <source>
        <dbReference type="PROSITE" id="PS50110"/>
    </source>
</evidence>
<dbReference type="AlphaFoldDB" id="A0A158KXU8"/>
<name>A0A158KXU8_9BURK</name>
<reference evidence="4" key="1">
    <citation type="submission" date="2016-01" db="EMBL/GenBank/DDBJ databases">
        <authorList>
            <person name="Peeters C."/>
        </authorList>
    </citation>
    <scope>NUCLEOTIDE SEQUENCE [LARGE SCALE GENOMIC DNA]</scope>
    <source>
        <strain evidence="4">LMG 29317</strain>
    </source>
</reference>
<dbReference type="SUPFAM" id="SSF52172">
    <property type="entry name" value="CheY-like"/>
    <property type="match status" value="1"/>
</dbReference>
<dbReference type="InterPro" id="IPR001789">
    <property type="entry name" value="Sig_transdc_resp-reg_receiver"/>
</dbReference>